<dbReference type="GO" id="GO:0016020">
    <property type="term" value="C:membrane"/>
    <property type="evidence" value="ECO:0007669"/>
    <property type="project" value="UniProtKB-SubCell"/>
</dbReference>
<keyword evidence="7" id="KW-1185">Reference proteome</keyword>
<proteinExistence type="inferred from homology"/>
<protein>
    <recommendedName>
        <fullName evidence="4">Altered inheritance of mitochondria protein 11</fullName>
    </recommendedName>
</protein>
<dbReference type="AlphaFoldDB" id="A0A167WBD5"/>
<dbReference type="OrthoDB" id="3558022at2759"/>
<sequence>MNLLFWKSAPTEPTPAPEAVQPPPQPQPQLQQPVEPESALSSLKSRLTNSQKLIIGGAAFVCMSTIVTKRAFARQRLSARPPFYTTSIYHKPEVNNAKDALEAFNIASINVMSIAMLTLGLGMYVTDINTLEDARRVIRGGMGTNGVARTDEEVEEELQEWLAGVLTRKAKKDEAKTSGEKSS</sequence>
<dbReference type="EMBL" id="AZGZ01000024">
    <property type="protein sequence ID" value="KZZ88628.1"/>
    <property type="molecule type" value="Genomic_DNA"/>
</dbReference>
<accession>A0A167WBD5</accession>
<comment type="similarity">
    <text evidence="4">Belongs to the AIM11 family.</text>
</comment>
<evidence type="ECO:0000256" key="3">
    <source>
        <dbReference type="ARBA" id="ARBA00023136"/>
    </source>
</evidence>
<evidence type="ECO:0000313" key="6">
    <source>
        <dbReference type="EMBL" id="KZZ88628.1"/>
    </source>
</evidence>
<evidence type="ECO:0000256" key="1">
    <source>
        <dbReference type="ARBA" id="ARBA00022692"/>
    </source>
</evidence>
<dbReference type="PANTHER" id="PTHR39136:SF1">
    <property type="entry name" value="ALTERED INHERITANCE OF MITOCHONDRIA PROTEIN 11"/>
    <property type="match status" value="1"/>
</dbReference>
<evidence type="ECO:0000256" key="5">
    <source>
        <dbReference type="SAM" id="MobiDB-lite"/>
    </source>
</evidence>
<keyword evidence="3" id="KW-0472">Membrane</keyword>
<gene>
    <name evidence="4" type="primary">AIM11</name>
    <name evidence="6" type="ORF">AAP_04726</name>
</gene>
<name>A0A167WBD5_9EURO</name>
<keyword evidence="2" id="KW-1133">Transmembrane helix</keyword>
<comment type="subcellular location">
    <subcellularLocation>
        <location evidence="4">Membrane</location>
        <topology evidence="4">Multi-pass membrane protein</topology>
    </subcellularLocation>
</comment>
<organism evidence="6 7">
    <name type="scientific">Ascosphaera apis ARSEF 7405</name>
    <dbReference type="NCBI Taxonomy" id="392613"/>
    <lineage>
        <taxon>Eukaryota</taxon>
        <taxon>Fungi</taxon>
        <taxon>Dikarya</taxon>
        <taxon>Ascomycota</taxon>
        <taxon>Pezizomycotina</taxon>
        <taxon>Eurotiomycetes</taxon>
        <taxon>Eurotiomycetidae</taxon>
        <taxon>Onygenales</taxon>
        <taxon>Ascosphaeraceae</taxon>
        <taxon>Ascosphaera</taxon>
    </lineage>
</organism>
<feature type="region of interest" description="Disordered" evidence="5">
    <location>
        <begin position="1"/>
        <end position="36"/>
    </location>
</feature>
<dbReference type="PANTHER" id="PTHR39136">
    <property type="entry name" value="ALTERED INHERITANCE OF MITOCHONDRIA PROTEIN 11"/>
    <property type="match status" value="1"/>
</dbReference>
<evidence type="ECO:0000313" key="7">
    <source>
        <dbReference type="Proteomes" id="UP000242877"/>
    </source>
</evidence>
<reference evidence="6 7" key="1">
    <citation type="journal article" date="2016" name="Genome Biol. Evol.">
        <title>Divergent and convergent evolution of fungal pathogenicity.</title>
        <authorList>
            <person name="Shang Y."/>
            <person name="Xiao G."/>
            <person name="Zheng P."/>
            <person name="Cen K."/>
            <person name="Zhan S."/>
            <person name="Wang C."/>
        </authorList>
    </citation>
    <scope>NUCLEOTIDE SEQUENCE [LARGE SCALE GENOMIC DNA]</scope>
    <source>
        <strain evidence="6 7">ARSEF 7405</strain>
    </source>
</reference>
<dbReference type="VEuPathDB" id="FungiDB:AAP_04726"/>
<dbReference type="InterPro" id="IPR038814">
    <property type="entry name" value="AIM11"/>
</dbReference>
<evidence type="ECO:0000256" key="2">
    <source>
        <dbReference type="ARBA" id="ARBA00022989"/>
    </source>
</evidence>
<dbReference type="GO" id="GO:0005739">
    <property type="term" value="C:mitochondrion"/>
    <property type="evidence" value="ECO:0007669"/>
    <property type="project" value="TreeGrafter"/>
</dbReference>
<dbReference type="Proteomes" id="UP000242877">
    <property type="component" value="Unassembled WGS sequence"/>
</dbReference>
<keyword evidence="1" id="KW-0812">Transmembrane</keyword>
<evidence type="ECO:0000256" key="4">
    <source>
        <dbReference type="RuleBase" id="RU367098"/>
    </source>
</evidence>
<feature type="compositionally biased region" description="Pro residues" evidence="5">
    <location>
        <begin position="12"/>
        <end position="27"/>
    </location>
</feature>
<comment type="caution">
    <text evidence="6">The sequence shown here is derived from an EMBL/GenBank/DDBJ whole genome shotgun (WGS) entry which is preliminary data.</text>
</comment>